<dbReference type="PANTHER" id="PTHR31549">
    <property type="entry name" value="PROTEIN, PUTATIVE (DUF247)-RELATED-RELATED"/>
    <property type="match status" value="1"/>
</dbReference>
<gene>
    <name evidence="2" type="ORF">FH972_016702</name>
</gene>
<evidence type="ECO:0000313" key="2">
    <source>
        <dbReference type="EMBL" id="KAE8098657.1"/>
    </source>
</evidence>
<evidence type="ECO:0000256" key="1">
    <source>
        <dbReference type="SAM" id="MobiDB-lite"/>
    </source>
</evidence>
<dbReference type="EMBL" id="CM017327">
    <property type="protein sequence ID" value="KAE8098657.1"/>
    <property type="molecule type" value="Genomic_DNA"/>
</dbReference>
<feature type="region of interest" description="Disordered" evidence="1">
    <location>
        <begin position="66"/>
        <end position="98"/>
    </location>
</feature>
<evidence type="ECO:0000313" key="3">
    <source>
        <dbReference type="Proteomes" id="UP000327013"/>
    </source>
</evidence>
<proteinExistence type="predicted"/>
<organism evidence="2 3">
    <name type="scientific">Carpinus fangiana</name>
    <dbReference type="NCBI Taxonomy" id="176857"/>
    <lineage>
        <taxon>Eukaryota</taxon>
        <taxon>Viridiplantae</taxon>
        <taxon>Streptophyta</taxon>
        <taxon>Embryophyta</taxon>
        <taxon>Tracheophyta</taxon>
        <taxon>Spermatophyta</taxon>
        <taxon>Magnoliopsida</taxon>
        <taxon>eudicotyledons</taxon>
        <taxon>Gunneridae</taxon>
        <taxon>Pentapetalae</taxon>
        <taxon>rosids</taxon>
        <taxon>fabids</taxon>
        <taxon>Fagales</taxon>
        <taxon>Betulaceae</taxon>
        <taxon>Carpinus</taxon>
    </lineage>
</organism>
<protein>
    <submittedName>
        <fullName evidence="2">Uncharacterized protein</fullName>
    </submittedName>
</protein>
<dbReference type="PANTHER" id="PTHR31549:SF191">
    <property type="entry name" value="DUF247 DOMAIN PROTEIN"/>
    <property type="match status" value="1"/>
</dbReference>
<dbReference type="OrthoDB" id="1849062at2759"/>
<accession>A0A5N6RJL3</accession>
<feature type="compositionally biased region" description="Polar residues" evidence="1">
    <location>
        <begin position="70"/>
        <end position="85"/>
    </location>
</feature>
<reference evidence="2 3" key="1">
    <citation type="submission" date="2019-06" db="EMBL/GenBank/DDBJ databases">
        <title>A chromosomal-level reference genome of Carpinus fangiana (Coryloideae, Betulaceae).</title>
        <authorList>
            <person name="Yang X."/>
            <person name="Wang Z."/>
            <person name="Zhang L."/>
            <person name="Hao G."/>
            <person name="Liu J."/>
            <person name="Yang Y."/>
        </authorList>
    </citation>
    <scope>NUCLEOTIDE SEQUENCE [LARGE SCALE GENOMIC DNA]</scope>
    <source>
        <strain evidence="2">Cfa_2016G</strain>
        <tissue evidence="2">Leaf</tissue>
    </source>
</reference>
<dbReference type="Proteomes" id="UP000327013">
    <property type="component" value="Chromosome 7"/>
</dbReference>
<sequence>MGELMIAYDDDVAVASRDLISAAEEGADGLEEVADLGLHSFFVAMAGTEHVISVEELLSRKVNVGERSRGNGNYADQETQMSSHVEVQVMEKDSPSRQQRLDRLEKAGGGDSGAQNEADQKVAGPKIQKVSFLLRDHKNVAKYFEPKVVSLGPIHHGNPKYQLAEEYKLGLANKFVKESGKTAGSLYAKIEERIGKLREYFDGEVTNKYNDECLAWMLFVDGCPVLQFMYYAVQDKFQHVKIKNDLAAFGQQDLFLLENQLPYQLLEDLMELSDNKVILQDSIDSFIENHANCKAPKKTSSTEKPAHLLDRLRTRLLSLGDEEKKRNNKSSIENTEGDWQSYRNVQELRAARIQLKPSKTNSLIDLSFSDQNTFYPGYLHLPQITVDDSTGPMFLNLIAVEGCPDFDNDFGVTSYICFLDTLIDHPGDVKELRNAHILRNLLGSDKEVSQLFNEIATDLVPNPKTYADVKKQIQKCYDSKWKTWIAQAIHDHFSSPCVGWVSLLCERPTITCTLSWVSLPPSSHLLQLSSRLGTLSAALPLTPEIALPLPPEFPEGLSPKEPLPQGLWLGIRSFRVLLYTLQTVRKVDNGVASEKLTPERVENSKELCTAPATSENTLIAGDAVSPRKGEAAPLATPSTEGERFSFAL</sequence>
<dbReference type="InterPro" id="IPR004158">
    <property type="entry name" value="DUF247_pln"/>
</dbReference>
<feature type="compositionally biased region" description="Basic and acidic residues" evidence="1">
    <location>
        <begin position="89"/>
        <end position="98"/>
    </location>
</feature>
<name>A0A5N6RJL3_9ROSI</name>
<dbReference type="AlphaFoldDB" id="A0A5N6RJL3"/>
<dbReference type="Pfam" id="PF03140">
    <property type="entry name" value="DUF247"/>
    <property type="match status" value="1"/>
</dbReference>
<keyword evidence="3" id="KW-1185">Reference proteome</keyword>